<name>T1FUZ4_HELRO</name>
<dbReference type="PANTHER" id="PTHR13165:SF0">
    <property type="entry name" value="SERRATE RNA EFFECTOR MOLECULE HOMOLOG"/>
    <property type="match status" value="1"/>
</dbReference>
<dbReference type="EMBL" id="KB097496">
    <property type="protein sequence ID" value="ESN95930.1"/>
    <property type="molecule type" value="Genomic_DNA"/>
</dbReference>
<feature type="region of interest" description="Disordered" evidence="1">
    <location>
        <begin position="446"/>
        <end position="480"/>
    </location>
</feature>
<dbReference type="Proteomes" id="UP000015101">
    <property type="component" value="Unassembled WGS sequence"/>
</dbReference>
<feature type="region of interest" description="Disordered" evidence="1">
    <location>
        <begin position="1"/>
        <end position="21"/>
    </location>
</feature>
<keyword evidence="5" id="KW-1185">Reference proteome</keyword>
<feature type="domain" description="SERRATE/Ars2 N-terminal" evidence="2">
    <location>
        <begin position="212"/>
        <end position="268"/>
    </location>
</feature>
<feature type="region of interest" description="Disordered" evidence="1">
    <location>
        <begin position="87"/>
        <end position="171"/>
    </location>
</feature>
<evidence type="ECO:0000259" key="2">
    <source>
        <dbReference type="Pfam" id="PF12066"/>
    </source>
</evidence>
<dbReference type="GO" id="GO:0016604">
    <property type="term" value="C:nuclear body"/>
    <property type="evidence" value="ECO:0000318"/>
    <property type="project" value="GO_Central"/>
</dbReference>
<feature type="compositionally biased region" description="Pro residues" evidence="1">
    <location>
        <begin position="94"/>
        <end position="103"/>
    </location>
</feature>
<accession>T1FUZ4</accession>
<dbReference type="RefSeq" id="XP_009025966.1">
    <property type="nucleotide sequence ID" value="XM_009027718.1"/>
</dbReference>
<dbReference type="PANTHER" id="PTHR13165">
    <property type="entry name" value="ARSENITE-RESISTANCE PROTEIN 2"/>
    <property type="match status" value="1"/>
</dbReference>
<feature type="compositionally biased region" description="Low complexity" evidence="1">
    <location>
        <begin position="110"/>
        <end position="165"/>
    </location>
</feature>
<dbReference type="EMBL" id="AMQM01006580">
    <property type="status" value="NOT_ANNOTATED_CDS"/>
    <property type="molecule type" value="Genomic_DNA"/>
</dbReference>
<dbReference type="HOGENOM" id="CLU_568956_0_0_1"/>
<proteinExistence type="predicted"/>
<reference evidence="5" key="1">
    <citation type="submission" date="2012-12" db="EMBL/GenBank/DDBJ databases">
        <authorList>
            <person name="Hellsten U."/>
            <person name="Grimwood J."/>
            <person name="Chapman J.A."/>
            <person name="Shapiro H."/>
            <person name="Aerts A."/>
            <person name="Otillar R.P."/>
            <person name="Terry A.Y."/>
            <person name="Boore J.L."/>
            <person name="Simakov O."/>
            <person name="Marletaz F."/>
            <person name="Cho S.-J."/>
            <person name="Edsinger-Gonzales E."/>
            <person name="Havlak P."/>
            <person name="Kuo D.-H."/>
            <person name="Larsson T."/>
            <person name="Lv J."/>
            <person name="Arendt D."/>
            <person name="Savage R."/>
            <person name="Osoegawa K."/>
            <person name="de Jong P."/>
            <person name="Lindberg D.R."/>
            <person name="Seaver E.C."/>
            <person name="Weisblat D.A."/>
            <person name="Putnam N.H."/>
            <person name="Grigoriev I.V."/>
            <person name="Rokhsar D.S."/>
        </authorList>
    </citation>
    <scope>NUCLEOTIDE SEQUENCE</scope>
</reference>
<dbReference type="GeneID" id="20212640"/>
<evidence type="ECO:0000313" key="3">
    <source>
        <dbReference type="EMBL" id="ESN95930.1"/>
    </source>
</evidence>
<evidence type="ECO:0000313" key="4">
    <source>
        <dbReference type="EnsemblMetazoa" id="HelroP193435"/>
    </source>
</evidence>
<feature type="compositionally biased region" description="Basic and acidic residues" evidence="1">
    <location>
        <begin position="453"/>
        <end position="466"/>
    </location>
</feature>
<dbReference type="EnsemblMetazoa" id="HelroT193435">
    <property type="protein sequence ID" value="HelroP193435"/>
    <property type="gene ID" value="HelroG193435"/>
</dbReference>
<reference evidence="3 5" key="2">
    <citation type="journal article" date="2013" name="Nature">
        <title>Insights into bilaterian evolution from three spiralian genomes.</title>
        <authorList>
            <person name="Simakov O."/>
            <person name="Marletaz F."/>
            <person name="Cho S.J."/>
            <person name="Edsinger-Gonzales E."/>
            <person name="Havlak P."/>
            <person name="Hellsten U."/>
            <person name="Kuo D.H."/>
            <person name="Larsson T."/>
            <person name="Lv J."/>
            <person name="Arendt D."/>
            <person name="Savage R."/>
            <person name="Osoegawa K."/>
            <person name="de Jong P."/>
            <person name="Grimwood J."/>
            <person name="Chapman J.A."/>
            <person name="Shapiro H."/>
            <person name="Aerts A."/>
            <person name="Otillar R.P."/>
            <person name="Terry A.Y."/>
            <person name="Boore J.L."/>
            <person name="Grigoriev I.V."/>
            <person name="Lindberg D.R."/>
            <person name="Seaver E.C."/>
            <person name="Weisblat D.A."/>
            <person name="Putnam N.H."/>
            <person name="Rokhsar D.S."/>
        </authorList>
    </citation>
    <scope>NUCLEOTIDE SEQUENCE</scope>
</reference>
<dbReference type="GO" id="GO:0031053">
    <property type="term" value="P:primary miRNA processing"/>
    <property type="evidence" value="ECO:0000318"/>
    <property type="project" value="GO_Central"/>
</dbReference>
<dbReference type="eggNOG" id="KOG2295">
    <property type="taxonomic scope" value="Eukaryota"/>
</dbReference>
<dbReference type="InterPro" id="IPR021933">
    <property type="entry name" value="SERRATE/Ars2_N"/>
</dbReference>
<reference evidence="4" key="3">
    <citation type="submission" date="2015-06" db="UniProtKB">
        <authorList>
            <consortium name="EnsemblMetazoa"/>
        </authorList>
    </citation>
    <scope>IDENTIFICATION</scope>
</reference>
<evidence type="ECO:0000313" key="5">
    <source>
        <dbReference type="Proteomes" id="UP000015101"/>
    </source>
</evidence>
<gene>
    <name evidence="4" type="primary">20212640</name>
    <name evidence="3" type="ORF">HELRODRAFT_193435</name>
</gene>
<dbReference type="InterPro" id="IPR039727">
    <property type="entry name" value="SE/Ars2"/>
</dbReference>
<dbReference type="STRING" id="6412.T1FUZ4"/>
<evidence type="ECO:0000256" key="1">
    <source>
        <dbReference type="SAM" id="MobiDB-lite"/>
    </source>
</evidence>
<dbReference type="EMBL" id="AMQM01006579">
    <property type="status" value="NOT_ANNOTATED_CDS"/>
    <property type="molecule type" value="Genomic_DNA"/>
</dbReference>
<dbReference type="CTD" id="20212640"/>
<dbReference type="KEGG" id="hro:HELRODRAFT_193435"/>
<sequence length="480" mass="53913">MADEFSRDHMREKFRVEQKSVGEKAGLHLPWQSSARLPWLARPGFSQRFQNHVYRPDVTGASAAASATGVGGAGASAPFAKKFKRDWTTSAPQHPSPAIPPSPRQNKDNSNISSSSSSIKSPVTSSSSSSSHTSSSSTAAHAATTQASSSNVANSSSIKSSSSGSIGSGSIGSGSLTFRRRTFTFEEFAALNSGDKTLTEADLRLKYERHKFQRKYHPNEYQKRLEEKLSTVKRRRKVFERLMEMEMVDPIVLEVNRANNIVKALDRMILYLRVVHSFDYYVSSEYTSEDIMPHVCVNEWMSGLDKKLSTYMNEGMYIPDDLYAKFFSNNDDDDCDDYDDNGSDNDVVLDLDLDPTLRSASSSKPIPLNWPRINGSVLSVGRRADFVSKHIRTKHTDKLDIIKTEMMPRYPSFSVSLASQAPFRPPHPPPPPPHHYHPFYRAPMTANYNSRSHGQDDTYRPRDRYVPRRGRGYYRAGSNM</sequence>
<dbReference type="InParanoid" id="T1FUZ4"/>
<organism evidence="4 5">
    <name type="scientific">Helobdella robusta</name>
    <name type="common">Californian leech</name>
    <dbReference type="NCBI Taxonomy" id="6412"/>
    <lineage>
        <taxon>Eukaryota</taxon>
        <taxon>Metazoa</taxon>
        <taxon>Spiralia</taxon>
        <taxon>Lophotrochozoa</taxon>
        <taxon>Annelida</taxon>
        <taxon>Clitellata</taxon>
        <taxon>Hirudinea</taxon>
        <taxon>Rhynchobdellida</taxon>
        <taxon>Glossiphoniidae</taxon>
        <taxon>Helobdella</taxon>
    </lineage>
</organism>
<protein>
    <recommendedName>
        <fullName evidence="2">SERRATE/Ars2 N-terminal domain-containing protein</fullName>
    </recommendedName>
</protein>
<dbReference type="AlphaFoldDB" id="T1FUZ4"/>
<dbReference type="Pfam" id="PF12066">
    <property type="entry name" value="SERRATE_Ars2_N"/>
    <property type="match status" value="1"/>
</dbReference>
<dbReference type="OrthoDB" id="342064at2759"/>